<dbReference type="InterPro" id="IPR020843">
    <property type="entry name" value="ER"/>
</dbReference>
<dbReference type="SUPFAM" id="SSF50129">
    <property type="entry name" value="GroES-like"/>
    <property type="match status" value="1"/>
</dbReference>
<dbReference type="PANTHER" id="PTHR44013">
    <property type="entry name" value="ZINC-TYPE ALCOHOL DEHYDROGENASE-LIKE PROTEIN C16A3.02C"/>
    <property type="match status" value="1"/>
</dbReference>
<evidence type="ECO:0000313" key="2">
    <source>
        <dbReference type="EMBL" id="MFC4333768.1"/>
    </source>
</evidence>
<name>A0ABV8TTK7_9ACTN</name>
<reference evidence="3" key="1">
    <citation type="journal article" date="2019" name="Int. J. Syst. Evol. Microbiol.">
        <title>The Global Catalogue of Microorganisms (GCM) 10K type strain sequencing project: providing services to taxonomists for standard genome sequencing and annotation.</title>
        <authorList>
            <consortium name="The Broad Institute Genomics Platform"/>
            <consortium name="The Broad Institute Genome Sequencing Center for Infectious Disease"/>
            <person name="Wu L."/>
            <person name="Ma J."/>
        </authorList>
    </citation>
    <scope>NUCLEOTIDE SEQUENCE [LARGE SCALE GENOMIC DNA]</scope>
    <source>
        <strain evidence="3">IBRC-M 10908</strain>
    </source>
</reference>
<dbReference type="InterPro" id="IPR036291">
    <property type="entry name" value="NAD(P)-bd_dom_sf"/>
</dbReference>
<proteinExistence type="predicted"/>
<protein>
    <submittedName>
        <fullName evidence="2">NADP-dependent oxidoreductase</fullName>
        <ecNumber evidence="2">1.-.-.-</ecNumber>
    </submittedName>
</protein>
<dbReference type="Gene3D" id="3.90.180.10">
    <property type="entry name" value="Medium-chain alcohol dehydrogenases, catalytic domain"/>
    <property type="match status" value="1"/>
</dbReference>
<comment type="caution">
    <text evidence="2">The sequence shown here is derived from an EMBL/GenBank/DDBJ whole genome shotgun (WGS) entry which is preliminary data.</text>
</comment>
<dbReference type="CDD" id="cd05289">
    <property type="entry name" value="MDR_like_2"/>
    <property type="match status" value="1"/>
</dbReference>
<evidence type="ECO:0000259" key="1">
    <source>
        <dbReference type="SMART" id="SM00829"/>
    </source>
</evidence>
<dbReference type="EC" id="1.-.-.-" evidence="2"/>
<dbReference type="Proteomes" id="UP001595823">
    <property type="component" value="Unassembled WGS sequence"/>
</dbReference>
<dbReference type="SUPFAM" id="SSF51735">
    <property type="entry name" value="NAD(P)-binding Rossmann-fold domains"/>
    <property type="match status" value="1"/>
</dbReference>
<sequence length="311" mass="33258">MRAVIMPEYGTQEQLRVDDVPAPEIEPDEMLIRVVAAGVNPVDWKVAAGYLDAAMPGRFPLIPGWDVAGVVERTGSEVRDYTEGDEVMGYVRYPEVQWGTYGEYTKARRHMVTRRPAGLGWSEAAGLPLAGLTAYQCLLAVEAGEGSVVVVHAAAGGVGSMAVQTAKAMGASRVIGTASERNFGYLEDLGAEPVTYGPGMIGRIENLLDGDRVTAALDLFGGGAVRDFLDLVPDPHGIVSIADPEAPQLGAQYVFVEPDSGHLETLGRMVDDGLLRVEVSRTLPLEDAAEAWVESRNGRTRGKIVLEVARP</sequence>
<accession>A0ABV8TTK7</accession>
<dbReference type="Pfam" id="PF08240">
    <property type="entry name" value="ADH_N"/>
    <property type="match status" value="1"/>
</dbReference>
<keyword evidence="2" id="KW-0560">Oxidoreductase</keyword>
<dbReference type="RefSeq" id="WP_380617564.1">
    <property type="nucleotide sequence ID" value="NZ_JBHSDK010000001.1"/>
</dbReference>
<dbReference type="Gene3D" id="3.40.50.720">
    <property type="entry name" value="NAD(P)-binding Rossmann-like Domain"/>
    <property type="match status" value="1"/>
</dbReference>
<evidence type="ECO:0000313" key="3">
    <source>
        <dbReference type="Proteomes" id="UP001595823"/>
    </source>
</evidence>
<dbReference type="PANTHER" id="PTHR44013:SF1">
    <property type="entry name" value="ZINC-TYPE ALCOHOL DEHYDROGENASE-LIKE PROTEIN C16A3.02C"/>
    <property type="match status" value="1"/>
</dbReference>
<dbReference type="InterPro" id="IPR013154">
    <property type="entry name" value="ADH-like_N"/>
</dbReference>
<dbReference type="GO" id="GO:0016491">
    <property type="term" value="F:oxidoreductase activity"/>
    <property type="evidence" value="ECO:0007669"/>
    <property type="project" value="UniProtKB-KW"/>
</dbReference>
<dbReference type="SMART" id="SM00829">
    <property type="entry name" value="PKS_ER"/>
    <property type="match status" value="1"/>
</dbReference>
<dbReference type="InterPro" id="IPR052733">
    <property type="entry name" value="Chloroplast_QOR"/>
</dbReference>
<dbReference type="InterPro" id="IPR011032">
    <property type="entry name" value="GroES-like_sf"/>
</dbReference>
<dbReference type="EMBL" id="JBHSDK010000001">
    <property type="protein sequence ID" value="MFC4333768.1"/>
    <property type="molecule type" value="Genomic_DNA"/>
</dbReference>
<keyword evidence="3" id="KW-1185">Reference proteome</keyword>
<dbReference type="Pfam" id="PF13602">
    <property type="entry name" value="ADH_zinc_N_2"/>
    <property type="match status" value="1"/>
</dbReference>
<feature type="domain" description="Enoyl reductase (ER)" evidence="1">
    <location>
        <begin position="10"/>
        <end position="306"/>
    </location>
</feature>
<organism evidence="2 3">
    <name type="scientific">Salininema proteolyticum</name>
    <dbReference type="NCBI Taxonomy" id="1607685"/>
    <lineage>
        <taxon>Bacteria</taxon>
        <taxon>Bacillati</taxon>
        <taxon>Actinomycetota</taxon>
        <taxon>Actinomycetes</taxon>
        <taxon>Glycomycetales</taxon>
        <taxon>Glycomycetaceae</taxon>
        <taxon>Salininema</taxon>
    </lineage>
</organism>
<gene>
    <name evidence="2" type="ORF">ACFPET_00975</name>
</gene>